<evidence type="ECO:0000256" key="1">
    <source>
        <dbReference type="ARBA" id="ARBA00022679"/>
    </source>
</evidence>
<dbReference type="GO" id="GO:0004519">
    <property type="term" value="F:endonuclease activity"/>
    <property type="evidence" value="ECO:0007669"/>
    <property type="project" value="UniProtKB-KW"/>
</dbReference>
<gene>
    <name evidence="9" type="ORF">E5676_scaffold374G00280</name>
    <name evidence="8" type="ORF">E6C27_scaffold277G002000</name>
</gene>
<evidence type="ECO:0000256" key="2">
    <source>
        <dbReference type="ARBA" id="ARBA00022695"/>
    </source>
</evidence>
<evidence type="ECO:0000256" key="5">
    <source>
        <dbReference type="ARBA" id="ARBA00022801"/>
    </source>
</evidence>
<evidence type="ECO:0000313" key="11">
    <source>
        <dbReference type="Proteomes" id="UP000321947"/>
    </source>
</evidence>
<protein>
    <submittedName>
        <fullName evidence="8">DNA/RNA polymerases superfamily protein</fullName>
    </submittedName>
</protein>
<name>A0A5A7T295_CUCMM</name>
<dbReference type="InterPro" id="IPR043502">
    <property type="entry name" value="DNA/RNA_pol_sf"/>
</dbReference>
<keyword evidence="1" id="KW-0808">Transferase</keyword>
<dbReference type="EMBL" id="SSTE01018921">
    <property type="protein sequence ID" value="KAA0037572.1"/>
    <property type="molecule type" value="Genomic_DNA"/>
</dbReference>
<evidence type="ECO:0000256" key="6">
    <source>
        <dbReference type="ARBA" id="ARBA00022918"/>
    </source>
</evidence>
<dbReference type="Proteomes" id="UP000321393">
    <property type="component" value="Unassembled WGS sequence"/>
</dbReference>
<keyword evidence="5" id="KW-0378">Hydrolase</keyword>
<dbReference type="OrthoDB" id="111931at2759"/>
<comment type="caution">
    <text evidence="8">The sequence shown here is derived from an EMBL/GenBank/DDBJ whole genome shotgun (WGS) entry which is preliminary data.</text>
</comment>
<reference evidence="10 11" key="1">
    <citation type="submission" date="2019-08" db="EMBL/GenBank/DDBJ databases">
        <title>Draft genome sequences of two oriental melons (Cucumis melo L. var makuwa).</title>
        <authorList>
            <person name="Kwon S.-Y."/>
        </authorList>
    </citation>
    <scope>NUCLEOTIDE SEQUENCE [LARGE SCALE GENOMIC DNA]</scope>
    <source>
        <strain evidence="11">cv. Chang Bougi</strain>
        <strain evidence="10">cv. SW 3</strain>
        <tissue evidence="8">Leaf</tissue>
    </source>
</reference>
<evidence type="ECO:0000313" key="8">
    <source>
        <dbReference type="EMBL" id="KAA0037572.1"/>
    </source>
</evidence>
<dbReference type="SUPFAM" id="SSF56672">
    <property type="entry name" value="DNA/RNA polymerases"/>
    <property type="match status" value="1"/>
</dbReference>
<organism evidence="8 10">
    <name type="scientific">Cucumis melo var. makuwa</name>
    <name type="common">Oriental melon</name>
    <dbReference type="NCBI Taxonomy" id="1194695"/>
    <lineage>
        <taxon>Eukaryota</taxon>
        <taxon>Viridiplantae</taxon>
        <taxon>Streptophyta</taxon>
        <taxon>Embryophyta</taxon>
        <taxon>Tracheophyta</taxon>
        <taxon>Spermatophyta</taxon>
        <taxon>Magnoliopsida</taxon>
        <taxon>eudicotyledons</taxon>
        <taxon>Gunneridae</taxon>
        <taxon>Pentapetalae</taxon>
        <taxon>rosids</taxon>
        <taxon>fabids</taxon>
        <taxon>Cucurbitales</taxon>
        <taxon>Cucurbitaceae</taxon>
        <taxon>Benincaseae</taxon>
        <taxon>Cucumis</taxon>
    </lineage>
</organism>
<evidence type="ECO:0000256" key="4">
    <source>
        <dbReference type="ARBA" id="ARBA00022759"/>
    </source>
</evidence>
<keyword evidence="4" id="KW-0255">Endonuclease</keyword>
<dbReference type="AlphaFoldDB" id="A0A5A7T295"/>
<dbReference type="Proteomes" id="UP000321947">
    <property type="component" value="Unassembled WGS sequence"/>
</dbReference>
<dbReference type="GO" id="GO:0003964">
    <property type="term" value="F:RNA-directed DNA polymerase activity"/>
    <property type="evidence" value="ECO:0007669"/>
    <property type="project" value="UniProtKB-KW"/>
</dbReference>
<feature type="domain" description="Reverse transcriptase RNase H-like" evidence="7">
    <location>
        <begin position="14"/>
        <end position="58"/>
    </location>
</feature>
<dbReference type="EMBL" id="SSTD01015295">
    <property type="protein sequence ID" value="TYK03100.1"/>
    <property type="molecule type" value="Genomic_DNA"/>
</dbReference>
<dbReference type="Pfam" id="PF17917">
    <property type="entry name" value="RT_RNaseH"/>
    <property type="match status" value="1"/>
</dbReference>
<dbReference type="InterPro" id="IPR041373">
    <property type="entry name" value="RT_RNaseH"/>
</dbReference>
<accession>A0A5A7T295</accession>
<keyword evidence="3" id="KW-0540">Nuclease</keyword>
<evidence type="ECO:0000259" key="7">
    <source>
        <dbReference type="Pfam" id="PF17917"/>
    </source>
</evidence>
<proteinExistence type="predicted"/>
<evidence type="ECO:0000313" key="10">
    <source>
        <dbReference type="Proteomes" id="UP000321393"/>
    </source>
</evidence>
<keyword evidence="6" id="KW-0695">RNA-directed DNA polymerase</keyword>
<evidence type="ECO:0000256" key="3">
    <source>
        <dbReference type="ARBA" id="ARBA00022722"/>
    </source>
</evidence>
<dbReference type="GO" id="GO:0016787">
    <property type="term" value="F:hydrolase activity"/>
    <property type="evidence" value="ECO:0007669"/>
    <property type="project" value="UniProtKB-KW"/>
</dbReference>
<evidence type="ECO:0000313" key="9">
    <source>
        <dbReference type="EMBL" id="TYK03100.1"/>
    </source>
</evidence>
<keyword evidence="2" id="KW-0548">Nucleotidyltransferase</keyword>
<sequence>MERNSLCFKVVEKTHECNYPTHDLELAAVVLALKIWRHYLFEEKCHILTDHKSKANVVADVLSRKSRLSKSALCGIRASLLSELRGSKNISELKDAILEEAHSLAYVMHPGVFRFSCAISYFWATLHSRQISIEKSVVGRLHAVFRSKLAGSPRGGVTLGQASSPIKWALAFVSELTTTFIHAHGLFHHRQIFLTFMTVIYE</sequence>